<dbReference type="InterPro" id="IPR036271">
    <property type="entry name" value="Tet_transcr_reg_TetR-rel_C_sf"/>
</dbReference>
<dbReference type="GO" id="GO:0003700">
    <property type="term" value="F:DNA-binding transcription factor activity"/>
    <property type="evidence" value="ECO:0007669"/>
    <property type="project" value="TreeGrafter"/>
</dbReference>
<evidence type="ECO:0000256" key="1">
    <source>
        <dbReference type="ARBA" id="ARBA00023015"/>
    </source>
</evidence>
<protein>
    <submittedName>
        <fullName evidence="6">TetR family transcriptional regulator</fullName>
    </submittedName>
</protein>
<evidence type="ECO:0000256" key="4">
    <source>
        <dbReference type="PROSITE-ProRule" id="PRU00335"/>
    </source>
</evidence>
<dbReference type="Gene3D" id="1.10.357.10">
    <property type="entry name" value="Tetracycline Repressor, domain 2"/>
    <property type="match status" value="1"/>
</dbReference>
<dbReference type="EMBL" id="SNWQ01000006">
    <property type="protein sequence ID" value="TDO49291.1"/>
    <property type="molecule type" value="Genomic_DNA"/>
</dbReference>
<keyword evidence="7" id="KW-1185">Reference proteome</keyword>
<reference evidence="6 7" key="1">
    <citation type="submission" date="2019-03" db="EMBL/GenBank/DDBJ databases">
        <title>Genomic Encyclopedia of Type Strains, Phase III (KMG-III): the genomes of soil and plant-associated and newly described type strains.</title>
        <authorList>
            <person name="Whitman W."/>
        </authorList>
    </citation>
    <scope>NUCLEOTIDE SEQUENCE [LARGE SCALE GENOMIC DNA]</scope>
    <source>
        <strain evidence="6 7">VKM Ac-2527</strain>
    </source>
</reference>
<name>A0A4R6KGX1_9ACTN</name>
<dbReference type="SUPFAM" id="SSF46689">
    <property type="entry name" value="Homeodomain-like"/>
    <property type="match status" value="1"/>
</dbReference>
<dbReference type="InterPro" id="IPR009057">
    <property type="entry name" value="Homeodomain-like_sf"/>
</dbReference>
<organism evidence="6 7">
    <name type="scientific">Kribbella caucasensis</name>
    <dbReference type="NCBI Taxonomy" id="2512215"/>
    <lineage>
        <taxon>Bacteria</taxon>
        <taxon>Bacillati</taxon>
        <taxon>Actinomycetota</taxon>
        <taxon>Actinomycetes</taxon>
        <taxon>Propionibacteriales</taxon>
        <taxon>Kribbellaceae</taxon>
        <taxon>Kribbella</taxon>
    </lineage>
</organism>
<feature type="domain" description="HTH tetR-type" evidence="5">
    <location>
        <begin position="6"/>
        <end position="64"/>
    </location>
</feature>
<dbReference type="PANTHER" id="PTHR30055">
    <property type="entry name" value="HTH-TYPE TRANSCRIPTIONAL REGULATOR RUTR"/>
    <property type="match status" value="1"/>
</dbReference>
<keyword evidence="1" id="KW-0805">Transcription regulation</keyword>
<dbReference type="Pfam" id="PF00440">
    <property type="entry name" value="TetR_N"/>
    <property type="match status" value="1"/>
</dbReference>
<dbReference type="SUPFAM" id="SSF48498">
    <property type="entry name" value="Tetracyclin repressor-like, C-terminal domain"/>
    <property type="match status" value="1"/>
</dbReference>
<dbReference type="PROSITE" id="PS50977">
    <property type="entry name" value="HTH_TETR_2"/>
    <property type="match status" value="1"/>
</dbReference>
<dbReference type="Pfam" id="PF21597">
    <property type="entry name" value="TetR_C_43"/>
    <property type="match status" value="1"/>
</dbReference>
<accession>A0A4R6KGX1</accession>
<feature type="DNA-binding region" description="H-T-H motif" evidence="4">
    <location>
        <begin position="27"/>
        <end position="46"/>
    </location>
</feature>
<comment type="caution">
    <text evidence="6">The sequence shown here is derived from an EMBL/GenBank/DDBJ whole genome shotgun (WGS) entry which is preliminary data.</text>
</comment>
<evidence type="ECO:0000313" key="7">
    <source>
        <dbReference type="Proteomes" id="UP000295388"/>
    </source>
</evidence>
<keyword evidence="2 4" id="KW-0238">DNA-binding</keyword>
<dbReference type="Proteomes" id="UP000295388">
    <property type="component" value="Unassembled WGS sequence"/>
</dbReference>
<keyword evidence="3" id="KW-0804">Transcription</keyword>
<gene>
    <name evidence="6" type="ORF">EV643_106260</name>
</gene>
<evidence type="ECO:0000256" key="2">
    <source>
        <dbReference type="ARBA" id="ARBA00023125"/>
    </source>
</evidence>
<dbReference type="InterPro" id="IPR049445">
    <property type="entry name" value="TetR_SbtR-like_C"/>
</dbReference>
<evidence type="ECO:0000313" key="6">
    <source>
        <dbReference type="EMBL" id="TDO49291.1"/>
    </source>
</evidence>
<dbReference type="OrthoDB" id="3382616at2"/>
<dbReference type="PROSITE" id="PS01081">
    <property type="entry name" value="HTH_TETR_1"/>
    <property type="match status" value="1"/>
</dbReference>
<evidence type="ECO:0000259" key="5">
    <source>
        <dbReference type="PROSITE" id="PS50977"/>
    </source>
</evidence>
<dbReference type="InterPro" id="IPR050109">
    <property type="entry name" value="HTH-type_TetR-like_transc_reg"/>
</dbReference>
<dbReference type="InterPro" id="IPR023772">
    <property type="entry name" value="DNA-bd_HTH_TetR-type_CS"/>
</dbReference>
<dbReference type="PANTHER" id="PTHR30055:SF234">
    <property type="entry name" value="HTH-TYPE TRANSCRIPTIONAL REGULATOR BETI"/>
    <property type="match status" value="1"/>
</dbReference>
<evidence type="ECO:0000256" key="3">
    <source>
        <dbReference type="ARBA" id="ARBA00023163"/>
    </source>
</evidence>
<proteinExistence type="predicted"/>
<dbReference type="GO" id="GO:0000976">
    <property type="term" value="F:transcription cis-regulatory region binding"/>
    <property type="evidence" value="ECO:0007669"/>
    <property type="project" value="TreeGrafter"/>
</dbReference>
<dbReference type="AlphaFoldDB" id="A0A4R6KGX1"/>
<sequence>MRADARDNRLRILTAAEEVFGASPAASTEDVAKLAGVGIATVFRHFPTKVELLEAVYTLRLERLRDRAAELAVAADPGEAFFEFFGQVVAEAGSKLAIAEALTAAGSVAGEDARRAGAGLRQAFGELLDRAQQSGAVRVDAALPEVYALLIGASRGATATALEPEVRNRMLALVYDGLRPGRSS</sequence>
<dbReference type="RefSeq" id="WP_133800667.1">
    <property type="nucleotide sequence ID" value="NZ_SNWQ01000006.1"/>
</dbReference>
<dbReference type="InterPro" id="IPR001647">
    <property type="entry name" value="HTH_TetR"/>
</dbReference>